<dbReference type="OrthoDB" id="244781at2"/>
<comment type="caution">
    <text evidence="2">The sequence shown here is derived from an EMBL/GenBank/DDBJ whole genome shotgun (WGS) entry which is preliminary data.</text>
</comment>
<feature type="transmembrane region" description="Helical" evidence="1">
    <location>
        <begin position="223"/>
        <end position="247"/>
    </location>
</feature>
<keyword evidence="1" id="KW-0812">Transmembrane</keyword>
<feature type="transmembrane region" description="Helical" evidence="1">
    <location>
        <begin position="268"/>
        <end position="287"/>
    </location>
</feature>
<keyword evidence="1" id="KW-1133">Transmembrane helix</keyword>
<proteinExistence type="predicted"/>
<accession>A6DJU5</accession>
<organism evidence="2 3">
    <name type="scientific">Lentisphaera araneosa HTCC2155</name>
    <dbReference type="NCBI Taxonomy" id="313628"/>
    <lineage>
        <taxon>Bacteria</taxon>
        <taxon>Pseudomonadati</taxon>
        <taxon>Lentisphaerota</taxon>
        <taxon>Lentisphaeria</taxon>
        <taxon>Lentisphaerales</taxon>
        <taxon>Lentisphaeraceae</taxon>
        <taxon>Lentisphaera</taxon>
    </lineage>
</organism>
<evidence type="ECO:0000313" key="2">
    <source>
        <dbReference type="EMBL" id="EDM28169.1"/>
    </source>
</evidence>
<feature type="transmembrane region" description="Helical" evidence="1">
    <location>
        <begin position="51"/>
        <end position="71"/>
    </location>
</feature>
<keyword evidence="3" id="KW-1185">Reference proteome</keyword>
<dbReference type="RefSeq" id="WP_007278161.1">
    <property type="nucleotide sequence ID" value="NZ_ABCK01000006.1"/>
</dbReference>
<gene>
    <name evidence="2" type="ORF">LNTAR_12471</name>
</gene>
<feature type="transmembrane region" description="Helical" evidence="1">
    <location>
        <begin position="179"/>
        <end position="203"/>
    </location>
</feature>
<reference evidence="2 3" key="1">
    <citation type="journal article" date="2010" name="J. Bacteriol.">
        <title>Genome sequence of Lentisphaera araneosa HTCC2155T, the type species of the order Lentisphaerales in the phylum Lentisphaerae.</title>
        <authorList>
            <person name="Thrash J.C."/>
            <person name="Cho J.C."/>
            <person name="Vergin K.L."/>
            <person name="Morris R.M."/>
            <person name="Giovannoni S.J."/>
        </authorList>
    </citation>
    <scope>NUCLEOTIDE SEQUENCE [LARGE SCALE GENOMIC DNA]</scope>
    <source>
        <strain evidence="2 3">HTCC2155</strain>
    </source>
</reference>
<feature type="transmembrane region" description="Helical" evidence="1">
    <location>
        <begin position="83"/>
        <end position="102"/>
    </location>
</feature>
<dbReference type="Proteomes" id="UP000004947">
    <property type="component" value="Unassembled WGS sequence"/>
</dbReference>
<protein>
    <submittedName>
        <fullName evidence="2">Uncharacterized protein</fullName>
    </submittedName>
</protein>
<dbReference type="EMBL" id="ABCK01000006">
    <property type="protein sequence ID" value="EDM28169.1"/>
    <property type="molecule type" value="Genomic_DNA"/>
</dbReference>
<name>A6DJU5_9BACT</name>
<feature type="transmembrane region" description="Helical" evidence="1">
    <location>
        <begin position="123"/>
        <end position="139"/>
    </location>
</feature>
<keyword evidence="1" id="KW-0472">Membrane</keyword>
<dbReference type="eggNOG" id="ENOG5033685">
    <property type="taxonomic scope" value="Bacteria"/>
</dbReference>
<dbReference type="STRING" id="313628.LNTAR_12471"/>
<evidence type="ECO:0000256" key="1">
    <source>
        <dbReference type="SAM" id="Phobius"/>
    </source>
</evidence>
<sequence length="448" mass="51734">MSERLNREEIDSQENDLEVADLKGQVDSHYNLQVKDMLFYLLGRREAILKVARNSSSLWYGILFVFFAGIAREYDQELISKNLEIYFIPFAASAIMILWIMLWFQINTRTLSILLKQRQMRSFFTLFWMTGPLAFLYAFPVEEFFTSMVAVNINLSLLTLVALWRVFLFGRVLHICTGVNFYAPLITACCVVAYPSLMFKYVSIVGVMSGSVLSPEQEVLRNFTGGSMGVVSISFFVSLPVTLWQFVMFKKAESGPVVFPNIDQKGRVSWVFIVLASLISCLALMYFQPKLNIHHKFTSLVRQDKYDEALDFTQDLNRDDFVKTRPLIIKYTHDEGIYLMVGLQDTHPLWLKEVVYNWALKNMSEGWSKDEALLALLNKRPLLESDLEFLKSNKEVFNEFLFDTLPNTKAKSYEKKKGSQLIEAVSNFVQYGIISDINLEHLKQVQNQ</sequence>
<feature type="transmembrane region" description="Helical" evidence="1">
    <location>
        <begin position="145"/>
        <end position="167"/>
    </location>
</feature>
<evidence type="ECO:0000313" key="3">
    <source>
        <dbReference type="Proteomes" id="UP000004947"/>
    </source>
</evidence>
<dbReference type="AlphaFoldDB" id="A6DJU5"/>